<protein>
    <submittedName>
        <fullName evidence="2">Uncharacterized protein</fullName>
    </submittedName>
</protein>
<keyword evidence="3" id="KW-1185">Reference proteome</keyword>
<evidence type="ECO:0000313" key="2">
    <source>
        <dbReference type="EMBL" id="KAE9544081.1"/>
    </source>
</evidence>
<evidence type="ECO:0000313" key="3">
    <source>
        <dbReference type="Proteomes" id="UP000475862"/>
    </source>
</evidence>
<evidence type="ECO:0000256" key="1">
    <source>
        <dbReference type="SAM" id="Phobius"/>
    </source>
</evidence>
<reference evidence="2 3" key="1">
    <citation type="submission" date="2019-08" db="EMBL/GenBank/DDBJ databases">
        <title>The genome of the soybean aphid Biotype 1, its phylome, world population structure and adaptation to the North American continent.</title>
        <authorList>
            <person name="Giordano R."/>
            <person name="Donthu R.K."/>
            <person name="Hernandez A.G."/>
            <person name="Wright C.L."/>
            <person name="Zimin A.V."/>
        </authorList>
    </citation>
    <scope>NUCLEOTIDE SEQUENCE [LARGE SCALE GENOMIC DNA]</scope>
    <source>
        <tissue evidence="2">Whole aphids</tissue>
    </source>
</reference>
<gene>
    <name evidence="2" type="ORF">AGLY_001770</name>
</gene>
<accession>A0A6G0U4N1</accession>
<keyword evidence="1" id="KW-1133">Transmembrane helix</keyword>
<comment type="caution">
    <text evidence="2">The sequence shown here is derived from an EMBL/GenBank/DDBJ whole genome shotgun (WGS) entry which is preliminary data.</text>
</comment>
<organism evidence="2 3">
    <name type="scientific">Aphis glycines</name>
    <name type="common">Soybean aphid</name>
    <dbReference type="NCBI Taxonomy" id="307491"/>
    <lineage>
        <taxon>Eukaryota</taxon>
        <taxon>Metazoa</taxon>
        <taxon>Ecdysozoa</taxon>
        <taxon>Arthropoda</taxon>
        <taxon>Hexapoda</taxon>
        <taxon>Insecta</taxon>
        <taxon>Pterygota</taxon>
        <taxon>Neoptera</taxon>
        <taxon>Paraneoptera</taxon>
        <taxon>Hemiptera</taxon>
        <taxon>Sternorrhyncha</taxon>
        <taxon>Aphidomorpha</taxon>
        <taxon>Aphidoidea</taxon>
        <taxon>Aphididae</taxon>
        <taxon>Aphidini</taxon>
        <taxon>Aphis</taxon>
        <taxon>Aphis</taxon>
    </lineage>
</organism>
<dbReference type="AlphaFoldDB" id="A0A6G0U4N1"/>
<dbReference type="EMBL" id="VYZN01000003">
    <property type="protein sequence ID" value="KAE9544081.1"/>
    <property type="molecule type" value="Genomic_DNA"/>
</dbReference>
<sequence length="227" mass="26996">MVVICVVADRNVVLYPGNQENNTYSKYDLLSKEMEVDTIFNSLKSRVLFRKWMTFLTGITNQLRINILSYSYLNISSRAINTMVYLQMMWIKTFWEKKNKNLYLKNKFMRFITYKNNSEQRLSLNYQIGLIVENITFENTNYKFKKTIVLNFRSKKLMKNSSVYGISYMWLAVLPKPVKSWSMLITYYVKNNKNPPLRVNGNYSFMFFVLVSFYDIVQILKITAFGT</sequence>
<keyword evidence="1" id="KW-0472">Membrane</keyword>
<feature type="transmembrane region" description="Helical" evidence="1">
    <location>
        <begin position="163"/>
        <end position="189"/>
    </location>
</feature>
<feature type="transmembrane region" description="Helical" evidence="1">
    <location>
        <begin position="201"/>
        <end position="220"/>
    </location>
</feature>
<proteinExistence type="predicted"/>
<name>A0A6G0U4N1_APHGL</name>
<keyword evidence="1" id="KW-0812">Transmembrane</keyword>
<dbReference type="Proteomes" id="UP000475862">
    <property type="component" value="Unassembled WGS sequence"/>
</dbReference>